<dbReference type="InterPro" id="IPR006578">
    <property type="entry name" value="MADF-dom"/>
</dbReference>
<reference evidence="3" key="1">
    <citation type="submission" date="2022-01" db="EMBL/GenBank/DDBJ databases">
        <authorList>
            <person name="King R."/>
        </authorList>
    </citation>
    <scope>NUCLEOTIDE SEQUENCE</scope>
</reference>
<evidence type="ECO:0000313" key="3">
    <source>
        <dbReference type="EMBL" id="CAG9822212.1"/>
    </source>
</evidence>
<dbReference type="OrthoDB" id="6159213at2759"/>
<accession>A0A9N9X1U9</accession>
<dbReference type="PROSITE" id="PS51029">
    <property type="entry name" value="MADF"/>
    <property type="match status" value="1"/>
</dbReference>
<evidence type="ECO:0000259" key="2">
    <source>
        <dbReference type="PROSITE" id="PS51029"/>
    </source>
</evidence>
<evidence type="ECO:0000313" key="4">
    <source>
        <dbReference type="Proteomes" id="UP001153737"/>
    </source>
</evidence>
<proteinExistence type="predicted"/>
<feature type="compositionally biased region" description="Low complexity" evidence="1">
    <location>
        <begin position="135"/>
        <end position="164"/>
    </location>
</feature>
<feature type="region of interest" description="Disordered" evidence="1">
    <location>
        <begin position="130"/>
        <end position="183"/>
    </location>
</feature>
<keyword evidence="4" id="KW-1185">Reference proteome</keyword>
<evidence type="ECO:0000256" key="1">
    <source>
        <dbReference type="SAM" id="MobiDB-lite"/>
    </source>
</evidence>
<feature type="compositionally biased region" description="Polar residues" evidence="1">
    <location>
        <begin position="17"/>
        <end position="33"/>
    </location>
</feature>
<gene>
    <name evidence="3" type="ORF">PHAECO_LOCUS8916</name>
</gene>
<dbReference type="Pfam" id="PF10545">
    <property type="entry name" value="MADF_DNA_bdg"/>
    <property type="match status" value="1"/>
</dbReference>
<feature type="region of interest" description="Disordered" evidence="1">
    <location>
        <begin position="1"/>
        <end position="33"/>
    </location>
</feature>
<feature type="domain" description="MADF" evidence="2">
    <location>
        <begin position="46"/>
        <end position="131"/>
    </location>
</feature>
<protein>
    <recommendedName>
        <fullName evidence="2">MADF domain-containing protein</fullName>
    </recommendedName>
</protein>
<organism evidence="3 4">
    <name type="scientific">Phaedon cochleariae</name>
    <name type="common">Mustard beetle</name>
    <dbReference type="NCBI Taxonomy" id="80249"/>
    <lineage>
        <taxon>Eukaryota</taxon>
        <taxon>Metazoa</taxon>
        <taxon>Ecdysozoa</taxon>
        <taxon>Arthropoda</taxon>
        <taxon>Hexapoda</taxon>
        <taxon>Insecta</taxon>
        <taxon>Pterygota</taxon>
        <taxon>Neoptera</taxon>
        <taxon>Endopterygota</taxon>
        <taxon>Coleoptera</taxon>
        <taxon>Polyphaga</taxon>
        <taxon>Cucujiformia</taxon>
        <taxon>Chrysomeloidea</taxon>
        <taxon>Chrysomelidae</taxon>
        <taxon>Chrysomelinae</taxon>
        <taxon>Chrysomelini</taxon>
        <taxon>Phaedon</taxon>
    </lineage>
</organism>
<name>A0A9N9X1U9_PHACE</name>
<sequence length="244" mass="27027">METEAEPISQPYLLSPQGDSNCESPNIFNGSGASQIPDNEVALTAKLAEAVQARPPLWDHTLPLKARGKDVREKLWRQVYEELSQLEKKWNNLKDTSLKHFKTYKPTGSGAESKKKWIHFDLLLAKKNMPRKTMSSDPGPSPGTSSGVSTGPPSEESSVPLSSSGTDKGVETPKTKRRKKMVDESEQLLMDISKEPPPQPTAISVSPALLTIQSVLDKLPTRVRMQAEIEMLNKVYTLFNETVE</sequence>
<dbReference type="AlphaFoldDB" id="A0A9N9X1U9"/>
<dbReference type="EMBL" id="OU896711">
    <property type="protein sequence ID" value="CAG9822212.1"/>
    <property type="molecule type" value="Genomic_DNA"/>
</dbReference>
<dbReference type="Proteomes" id="UP001153737">
    <property type="component" value="Chromosome 5"/>
</dbReference>
<reference evidence="3" key="2">
    <citation type="submission" date="2022-10" db="EMBL/GenBank/DDBJ databases">
        <authorList>
            <consortium name="ENA_rothamsted_submissions"/>
            <consortium name="culmorum"/>
            <person name="King R."/>
        </authorList>
    </citation>
    <scope>NUCLEOTIDE SEQUENCE</scope>
</reference>
<dbReference type="SMART" id="SM00595">
    <property type="entry name" value="MADF"/>
    <property type="match status" value="1"/>
</dbReference>